<evidence type="ECO:0000313" key="14">
    <source>
        <dbReference type="EMBL" id="KAJ8562146.1"/>
    </source>
</evidence>
<evidence type="ECO:0000256" key="4">
    <source>
        <dbReference type="ARBA" id="ARBA00022603"/>
    </source>
</evidence>
<dbReference type="CDD" id="cd19175">
    <property type="entry name" value="SET_ASHR3-like"/>
    <property type="match status" value="1"/>
</dbReference>
<gene>
    <name evidence="14" type="ORF">K7X08_011437</name>
</gene>
<evidence type="ECO:0000256" key="5">
    <source>
        <dbReference type="ARBA" id="ARBA00022679"/>
    </source>
</evidence>
<keyword evidence="9" id="KW-0862">Zinc</keyword>
<dbReference type="InterPro" id="IPR025787">
    <property type="entry name" value="Hist-Lys_N-MeTrfase_SET2_plant"/>
</dbReference>
<evidence type="ECO:0000256" key="1">
    <source>
        <dbReference type="ARBA" id="ARBA00004123"/>
    </source>
</evidence>
<evidence type="ECO:0000256" key="2">
    <source>
        <dbReference type="ARBA" id="ARBA00004286"/>
    </source>
</evidence>
<proteinExistence type="predicted"/>
<dbReference type="InterPro" id="IPR047893">
    <property type="entry name" value="ASHR3-like_SET"/>
</dbReference>
<reference evidence="15" key="1">
    <citation type="journal article" date="2023" name="Proc. Natl. Acad. Sci. U.S.A.">
        <title>Genomic and structural basis for evolution of tropane alkaloid biosynthesis.</title>
        <authorList>
            <person name="Wanga Y.-J."/>
            <person name="Taina T."/>
            <person name="Yua J.-Y."/>
            <person name="Lia J."/>
            <person name="Xua B."/>
            <person name="Chenc J."/>
            <person name="D'Auriad J.C."/>
            <person name="Huanga J.-P."/>
            <person name="Huanga S.-X."/>
        </authorList>
    </citation>
    <scope>NUCLEOTIDE SEQUENCE [LARGE SCALE GENOMIC DNA]</scope>
    <source>
        <strain evidence="15">cv. KIB-2019</strain>
    </source>
</reference>
<evidence type="ECO:0000259" key="11">
    <source>
        <dbReference type="PROSITE" id="PS50280"/>
    </source>
</evidence>
<dbReference type="EMBL" id="JAJAGQ010000005">
    <property type="protein sequence ID" value="KAJ8562146.1"/>
    <property type="molecule type" value="Genomic_DNA"/>
</dbReference>
<evidence type="ECO:0000256" key="8">
    <source>
        <dbReference type="ARBA" id="ARBA00022771"/>
    </source>
</evidence>
<evidence type="ECO:0000256" key="6">
    <source>
        <dbReference type="ARBA" id="ARBA00022691"/>
    </source>
</evidence>
<dbReference type="OrthoDB" id="422362at2759"/>
<dbReference type="FunFam" id="2.170.270.10:FF:000043">
    <property type="entry name" value="Histone-lysine N-methyltransferase"/>
    <property type="match status" value="1"/>
</dbReference>
<dbReference type="GO" id="GO:0032259">
    <property type="term" value="P:methylation"/>
    <property type="evidence" value="ECO:0007669"/>
    <property type="project" value="UniProtKB-KW"/>
</dbReference>
<evidence type="ECO:0000256" key="10">
    <source>
        <dbReference type="ARBA" id="ARBA00023242"/>
    </source>
</evidence>
<dbReference type="Pfam" id="PF00856">
    <property type="entry name" value="SET"/>
    <property type="match status" value="1"/>
</dbReference>
<dbReference type="SMART" id="SM00508">
    <property type="entry name" value="PostSET"/>
    <property type="match status" value="1"/>
</dbReference>
<comment type="caution">
    <text evidence="14">The sequence shown here is derived from an EMBL/GenBank/DDBJ whole genome shotgun (WGS) entry which is preliminary data.</text>
</comment>
<keyword evidence="5" id="KW-0808">Transferase</keyword>
<protein>
    <recommendedName>
        <fullName evidence="16">Histone-lysine N-methyltransferase ASHR3</fullName>
    </recommendedName>
</protein>
<dbReference type="SUPFAM" id="SSF82199">
    <property type="entry name" value="SET domain"/>
    <property type="match status" value="1"/>
</dbReference>
<dbReference type="GO" id="GO:0042054">
    <property type="term" value="F:histone methyltransferase activity"/>
    <property type="evidence" value="ECO:0007669"/>
    <property type="project" value="InterPro"/>
</dbReference>
<dbReference type="AlphaFoldDB" id="A0A9Q1RLV1"/>
<evidence type="ECO:0008006" key="16">
    <source>
        <dbReference type="Google" id="ProtNLM"/>
    </source>
</evidence>
<dbReference type="PROSITE" id="PS51578">
    <property type="entry name" value="SAM_MT43_SET2_2"/>
    <property type="match status" value="1"/>
</dbReference>
<dbReference type="InterPro" id="IPR003616">
    <property type="entry name" value="Post-SET_dom"/>
</dbReference>
<evidence type="ECO:0000256" key="9">
    <source>
        <dbReference type="ARBA" id="ARBA00022833"/>
    </source>
</evidence>
<comment type="subcellular location">
    <subcellularLocation>
        <location evidence="2">Chromosome</location>
    </subcellularLocation>
    <subcellularLocation>
        <location evidence="1">Nucleus</location>
    </subcellularLocation>
</comment>
<keyword evidence="4" id="KW-0489">Methyltransferase</keyword>
<dbReference type="PROSITE" id="PS50280">
    <property type="entry name" value="SET"/>
    <property type="match status" value="1"/>
</dbReference>
<dbReference type="PANTHER" id="PTHR22884">
    <property type="entry name" value="SET DOMAIN PROTEINS"/>
    <property type="match status" value="1"/>
</dbReference>
<dbReference type="SMART" id="SM00317">
    <property type="entry name" value="SET"/>
    <property type="match status" value="1"/>
</dbReference>
<dbReference type="InterPro" id="IPR006560">
    <property type="entry name" value="AWS_dom"/>
</dbReference>
<evidence type="ECO:0000313" key="15">
    <source>
        <dbReference type="Proteomes" id="UP001152561"/>
    </source>
</evidence>
<evidence type="ECO:0000259" key="12">
    <source>
        <dbReference type="PROSITE" id="PS50868"/>
    </source>
</evidence>
<name>A0A9Q1RLV1_9SOLA</name>
<dbReference type="InterPro" id="IPR001965">
    <property type="entry name" value="Znf_PHD"/>
</dbReference>
<dbReference type="GO" id="GO:0008270">
    <property type="term" value="F:zinc ion binding"/>
    <property type="evidence" value="ECO:0007669"/>
    <property type="project" value="UniProtKB-KW"/>
</dbReference>
<dbReference type="PROSITE" id="PS51215">
    <property type="entry name" value="AWS"/>
    <property type="match status" value="1"/>
</dbReference>
<dbReference type="InterPro" id="IPR001214">
    <property type="entry name" value="SET_dom"/>
</dbReference>
<feature type="domain" description="SET" evidence="11">
    <location>
        <begin position="476"/>
        <end position="593"/>
    </location>
</feature>
<accession>A0A9Q1RLV1</accession>
<dbReference type="GO" id="GO:0005634">
    <property type="term" value="C:nucleus"/>
    <property type="evidence" value="ECO:0007669"/>
    <property type="project" value="UniProtKB-SubCell"/>
</dbReference>
<keyword evidence="10" id="KW-0539">Nucleus</keyword>
<sequence>MPDFGNLLDPPSNLEISSESNTQMQTLNSDQDSHMGIPIFLKEDNLEQKENEFNLENNGCGESEMSPKVPDFGNLLNPPSNLDISSESDTQMEALVFDQDSHMGFSILQKEDNLEKKEGELKLENNGFGELETKENELNVENNGCCEKDEELILENNGCGELNLENNGCGELERKEDELILENNGCGELNLENNGCGVLEMKEDELILENNGCGELEIRGLRPSFGGLVAKKSLDEFVQDWVDRKVNAGVDKRNCVLPLLIHAPKLVECSVCQRLIFPGEEVECSVRDCTGLFHLTCAKERLGLSSPKTFKCPQHVCYVCNKKIHLWRCIRCTLASHDKCAAFPEHVVHLNDQPGRVICWKHPSDWRLEKHEAPTSNLEEIFNNLPLPYLEEEFKIDINWKDMIDNRSEPPPYVHIKRNVYLIKKKRDGNNADIGCTSCRSRECSDNCVCRVQCISCSKACHCSDMCSNRPFRRDRKIKLVKTELCGWGVVAAESINKGDFIIEYIGEVIDDALCEKRLWDMKYKGVKNFYMCELRKDFIIDATFKGNLSRFLNHSCDPNCKLEKWQVEGETRVGVFAAQSIEVGEPLTYDYRFVQFGPEVKCHCGASNCQGYLGSKKKIISKLDICWGSKRKRTSTSCLAIIKVNSC</sequence>
<dbReference type="SMART" id="SM00249">
    <property type="entry name" value="PHD"/>
    <property type="match status" value="1"/>
</dbReference>
<keyword evidence="6" id="KW-0949">S-adenosyl-L-methionine</keyword>
<feature type="domain" description="Post-SET" evidence="12">
    <location>
        <begin position="599"/>
        <end position="615"/>
    </location>
</feature>
<evidence type="ECO:0000259" key="13">
    <source>
        <dbReference type="PROSITE" id="PS51215"/>
    </source>
</evidence>
<dbReference type="Gene3D" id="2.170.270.10">
    <property type="entry name" value="SET domain"/>
    <property type="match status" value="1"/>
</dbReference>
<dbReference type="Proteomes" id="UP001152561">
    <property type="component" value="Unassembled WGS sequence"/>
</dbReference>
<feature type="domain" description="AWS" evidence="13">
    <location>
        <begin position="432"/>
        <end position="476"/>
    </location>
</feature>
<evidence type="ECO:0000256" key="3">
    <source>
        <dbReference type="ARBA" id="ARBA00022454"/>
    </source>
</evidence>
<dbReference type="InterPro" id="IPR050777">
    <property type="entry name" value="SET2_Histone-Lys_MeTrsfase"/>
</dbReference>
<evidence type="ECO:0000256" key="7">
    <source>
        <dbReference type="ARBA" id="ARBA00022723"/>
    </source>
</evidence>
<keyword evidence="7" id="KW-0479">Metal-binding</keyword>
<dbReference type="GO" id="GO:0005694">
    <property type="term" value="C:chromosome"/>
    <property type="evidence" value="ECO:0007669"/>
    <property type="project" value="UniProtKB-SubCell"/>
</dbReference>
<dbReference type="PROSITE" id="PS50868">
    <property type="entry name" value="POST_SET"/>
    <property type="match status" value="1"/>
</dbReference>
<organism evidence="14 15">
    <name type="scientific">Anisodus acutangulus</name>
    <dbReference type="NCBI Taxonomy" id="402998"/>
    <lineage>
        <taxon>Eukaryota</taxon>
        <taxon>Viridiplantae</taxon>
        <taxon>Streptophyta</taxon>
        <taxon>Embryophyta</taxon>
        <taxon>Tracheophyta</taxon>
        <taxon>Spermatophyta</taxon>
        <taxon>Magnoliopsida</taxon>
        <taxon>eudicotyledons</taxon>
        <taxon>Gunneridae</taxon>
        <taxon>Pentapetalae</taxon>
        <taxon>asterids</taxon>
        <taxon>lamiids</taxon>
        <taxon>Solanales</taxon>
        <taxon>Solanaceae</taxon>
        <taxon>Solanoideae</taxon>
        <taxon>Hyoscyameae</taxon>
        <taxon>Anisodus</taxon>
    </lineage>
</organism>
<dbReference type="InterPro" id="IPR046341">
    <property type="entry name" value="SET_dom_sf"/>
</dbReference>
<keyword evidence="15" id="KW-1185">Reference proteome</keyword>
<keyword evidence="3" id="KW-0158">Chromosome</keyword>
<keyword evidence="8" id="KW-0863">Zinc-finger</keyword>